<dbReference type="GO" id="GO:0005634">
    <property type="term" value="C:nucleus"/>
    <property type="evidence" value="ECO:0007669"/>
    <property type="project" value="UniProtKB-SubCell"/>
</dbReference>
<evidence type="ECO:0000313" key="9">
    <source>
        <dbReference type="Proteomes" id="UP000652219"/>
    </source>
</evidence>
<evidence type="ECO:0000259" key="7">
    <source>
        <dbReference type="PROSITE" id="PS00463"/>
    </source>
</evidence>
<feature type="compositionally biased region" description="Basic and acidic residues" evidence="6">
    <location>
        <begin position="119"/>
        <end position="140"/>
    </location>
</feature>
<evidence type="ECO:0000313" key="8">
    <source>
        <dbReference type="EMBL" id="KAF6819522.1"/>
    </source>
</evidence>
<feature type="compositionally biased region" description="Low complexity" evidence="6">
    <location>
        <begin position="97"/>
        <end position="114"/>
    </location>
</feature>
<keyword evidence="9" id="KW-1185">Reference proteome</keyword>
<dbReference type="SUPFAM" id="SSF57701">
    <property type="entry name" value="Zn2/Cys6 DNA-binding domain"/>
    <property type="match status" value="1"/>
</dbReference>
<feature type="domain" description="Zn(2)-C6 fungal-type" evidence="7">
    <location>
        <begin position="16"/>
        <end position="49"/>
    </location>
</feature>
<evidence type="ECO:0000256" key="1">
    <source>
        <dbReference type="ARBA" id="ARBA00004123"/>
    </source>
</evidence>
<name>A0A8H6JUB5_9PEZI</name>
<dbReference type="GO" id="GO:0000976">
    <property type="term" value="F:transcription cis-regulatory region binding"/>
    <property type="evidence" value="ECO:0007669"/>
    <property type="project" value="TreeGrafter"/>
</dbReference>
<keyword evidence="5" id="KW-0539">Nucleus</keyword>
<evidence type="ECO:0000256" key="2">
    <source>
        <dbReference type="ARBA" id="ARBA00023015"/>
    </source>
</evidence>
<dbReference type="PANTHER" id="PTHR31845:SF10">
    <property type="entry name" value="ZN(II)2CYS6 TRANSCRIPTION FACTOR (EUROFUNG)"/>
    <property type="match status" value="1"/>
</dbReference>
<evidence type="ECO:0000256" key="4">
    <source>
        <dbReference type="ARBA" id="ARBA00023163"/>
    </source>
</evidence>
<reference evidence="8 9" key="1">
    <citation type="journal article" date="2020" name="Phytopathology">
        <title>Genome Sequence Resources of Colletotrichum truncatum, C. plurivorum, C. musicola, and C. sojae: Four Species Pathogenic to Soybean (Glycine max).</title>
        <authorList>
            <person name="Rogerio F."/>
            <person name="Boufleur T.R."/>
            <person name="Ciampi-Guillardi M."/>
            <person name="Sukno S.A."/>
            <person name="Thon M.R."/>
            <person name="Massola Junior N.S."/>
            <person name="Baroncelli R."/>
        </authorList>
    </citation>
    <scope>NUCLEOTIDE SEQUENCE [LARGE SCALE GENOMIC DNA]</scope>
    <source>
        <strain evidence="8 9">LFN0009</strain>
    </source>
</reference>
<organism evidence="8 9">
    <name type="scientific">Colletotrichum sojae</name>
    <dbReference type="NCBI Taxonomy" id="2175907"/>
    <lineage>
        <taxon>Eukaryota</taxon>
        <taxon>Fungi</taxon>
        <taxon>Dikarya</taxon>
        <taxon>Ascomycota</taxon>
        <taxon>Pezizomycotina</taxon>
        <taxon>Sordariomycetes</taxon>
        <taxon>Hypocreomycetidae</taxon>
        <taxon>Glomerellales</taxon>
        <taxon>Glomerellaceae</taxon>
        <taxon>Colletotrichum</taxon>
        <taxon>Colletotrichum orchidearum species complex</taxon>
    </lineage>
</organism>
<protein>
    <submittedName>
        <fullName evidence="8">tRNA processing endoribonuclease</fullName>
    </submittedName>
</protein>
<dbReference type="AlphaFoldDB" id="A0A8H6JUB5"/>
<dbReference type="InterPro" id="IPR036864">
    <property type="entry name" value="Zn2-C6_fun-type_DNA-bd_sf"/>
</dbReference>
<gene>
    <name evidence="8" type="ORF">CSOJ01_01265</name>
</gene>
<dbReference type="GO" id="GO:0000981">
    <property type="term" value="F:DNA-binding transcription factor activity, RNA polymerase II-specific"/>
    <property type="evidence" value="ECO:0007669"/>
    <property type="project" value="InterPro"/>
</dbReference>
<proteinExistence type="predicted"/>
<dbReference type="CDD" id="cd12148">
    <property type="entry name" value="fungal_TF_MHR"/>
    <property type="match status" value="1"/>
</dbReference>
<dbReference type="InterPro" id="IPR051089">
    <property type="entry name" value="prtT"/>
</dbReference>
<dbReference type="PANTHER" id="PTHR31845">
    <property type="entry name" value="FINGER DOMAIN PROTEIN, PUTATIVE-RELATED"/>
    <property type="match status" value="1"/>
</dbReference>
<comment type="subcellular location">
    <subcellularLocation>
        <location evidence="1">Nucleus</location>
    </subcellularLocation>
</comment>
<dbReference type="EMBL" id="WIGN01000009">
    <property type="protein sequence ID" value="KAF6819522.1"/>
    <property type="molecule type" value="Genomic_DNA"/>
</dbReference>
<dbReference type="Proteomes" id="UP000652219">
    <property type="component" value="Unassembled WGS sequence"/>
</dbReference>
<keyword evidence="4" id="KW-0804">Transcription</keyword>
<dbReference type="GO" id="GO:0008270">
    <property type="term" value="F:zinc ion binding"/>
    <property type="evidence" value="ECO:0007669"/>
    <property type="project" value="InterPro"/>
</dbReference>
<comment type="caution">
    <text evidence="8">The sequence shown here is derived from an EMBL/GenBank/DDBJ whole genome shotgun (WGS) entry which is preliminary data.</text>
</comment>
<dbReference type="Gene3D" id="4.10.240.10">
    <property type="entry name" value="Zn(2)-C6 fungal-type DNA-binding domain"/>
    <property type="match status" value="1"/>
</dbReference>
<accession>A0A8H6JUB5</accession>
<sequence>MDQPRRSASPPRRMRACVPCTRAKARCHFRDENAERHLCDRCERLGVDCAAKTTRVVRRPRQLKPLVNRVASLEQQLASLVTGERSSGSLAISGPRSLPTTSSEGSTSESQSPPHRQRASKDRELDPRRDGHVEDIHPGPEEPPFGLTWTQAAFVLNDFRELHAPNFFPFVLIKSSKTPQELLSEKPFLFRAIMLVAVPLPRSRATKIQHEVMAYLGQRMLLEEEASLEILQGILVIVMWADIKYFYDKQITRLVYLALGYAHSLGITRIPLSVLEANGRAAQPDDCFAAKLASSMAQHHTLEEQRAFLGLFCAVTVNSNQFARRNPLLQQNGGGGGGVGLYLDICCENLSRSGRGGDAAAARMVRFFQASGRIAEIFGSFANRATGETYSTLFEAQATAVRREVDKIGEQVDPGGPLQSHLWMQYNSVLVQLYEPATKAATSSPLHRTSCLLDCLSAARAYFDALTALPPERFLYRTSAFISHAQTVVTATTRLLALEVEGWDLESARAALDFLDVVERLTGLFRGAAAAGRERMRRFAVETGAETGEGGESADGMCEELVEKMGWIGDWYRSRLESEQDRVGADAANRDLMDEISRIWHWSPDAASMPFFGGLLNPLDVSYEGI</sequence>
<evidence type="ECO:0000256" key="6">
    <source>
        <dbReference type="SAM" id="MobiDB-lite"/>
    </source>
</evidence>
<dbReference type="PROSITE" id="PS00463">
    <property type="entry name" value="ZN2_CY6_FUNGAL_1"/>
    <property type="match status" value="1"/>
</dbReference>
<keyword evidence="3" id="KW-0238">DNA-binding</keyword>
<feature type="region of interest" description="Disordered" evidence="6">
    <location>
        <begin position="82"/>
        <end position="142"/>
    </location>
</feature>
<dbReference type="InterPro" id="IPR001138">
    <property type="entry name" value="Zn2Cys6_DnaBD"/>
</dbReference>
<evidence type="ECO:0000256" key="5">
    <source>
        <dbReference type="ARBA" id="ARBA00023242"/>
    </source>
</evidence>
<evidence type="ECO:0000256" key="3">
    <source>
        <dbReference type="ARBA" id="ARBA00023125"/>
    </source>
</evidence>
<keyword evidence="2" id="KW-0805">Transcription regulation</keyword>